<reference evidence="11 12" key="1">
    <citation type="journal article" date="2023" name="Environ Microbiome">
        <title>A coral-associated actinobacterium mitigates coral bleaching under heat stress.</title>
        <authorList>
            <person name="Li J."/>
            <person name="Zou Y."/>
            <person name="Li Q."/>
            <person name="Zhang J."/>
            <person name="Bourne D.G."/>
            <person name="Lyu Y."/>
            <person name="Liu C."/>
            <person name="Zhang S."/>
        </authorList>
    </citation>
    <scope>NUCLEOTIDE SEQUENCE [LARGE SCALE GENOMIC DNA]</scope>
    <source>
        <strain evidence="11 12">SCSIO 13291</strain>
    </source>
</reference>
<feature type="domain" description="Signal transduction histidine kinase subgroup 3 dimerisation and phosphoacceptor" evidence="10">
    <location>
        <begin position="195"/>
        <end position="258"/>
    </location>
</feature>
<keyword evidence="4" id="KW-0808">Transferase</keyword>
<evidence type="ECO:0000256" key="3">
    <source>
        <dbReference type="ARBA" id="ARBA00022553"/>
    </source>
</evidence>
<dbReference type="InterPro" id="IPR011712">
    <property type="entry name" value="Sig_transdc_His_kin_sub3_dim/P"/>
</dbReference>
<evidence type="ECO:0000256" key="4">
    <source>
        <dbReference type="ARBA" id="ARBA00022679"/>
    </source>
</evidence>
<feature type="transmembrane region" description="Helical" evidence="9">
    <location>
        <begin position="59"/>
        <end position="78"/>
    </location>
</feature>
<proteinExistence type="predicted"/>
<dbReference type="InterPro" id="IPR050482">
    <property type="entry name" value="Sensor_HK_TwoCompSys"/>
</dbReference>
<feature type="transmembrane region" description="Helical" evidence="9">
    <location>
        <begin position="147"/>
        <end position="170"/>
    </location>
</feature>
<keyword evidence="5" id="KW-0547">Nucleotide-binding</keyword>
<evidence type="ECO:0000256" key="2">
    <source>
        <dbReference type="ARBA" id="ARBA00012438"/>
    </source>
</evidence>
<dbReference type="EC" id="2.7.13.3" evidence="2"/>
<keyword evidence="12" id="KW-1185">Reference proteome</keyword>
<gene>
    <name evidence="11" type="ORF">PCC79_16325</name>
</gene>
<dbReference type="Proteomes" id="UP001434337">
    <property type="component" value="Chromosome"/>
</dbReference>
<keyword evidence="9" id="KW-0472">Membrane</keyword>
<evidence type="ECO:0000313" key="12">
    <source>
        <dbReference type="Proteomes" id="UP001434337"/>
    </source>
</evidence>
<dbReference type="GO" id="GO:0016301">
    <property type="term" value="F:kinase activity"/>
    <property type="evidence" value="ECO:0007669"/>
    <property type="project" value="UniProtKB-KW"/>
</dbReference>
<evidence type="ECO:0000256" key="5">
    <source>
        <dbReference type="ARBA" id="ARBA00022741"/>
    </source>
</evidence>
<keyword evidence="7" id="KW-0067">ATP-binding</keyword>
<dbReference type="Gene3D" id="3.30.565.10">
    <property type="entry name" value="Histidine kinase-like ATPase, C-terminal domain"/>
    <property type="match status" value="1"/>
</dbReference>
<feature type="transmembrane region" description="Helical" evidence="9">
    <location>
        <begin position="122"/>
        <end position="141"/>
    </location>
</feature>
<dbReference type="PANTHER" id="PTHR24421:SF10">
    <property type="entry name" value="NITRATE_NITRITE SENSOR PROTEIN NARQ"/>
    <property type="match status" value="1"/>
</dbReference>
<keyword evidence="9" id="KW-0812">Transmembrane</keyword>
<feature type="transmembrane region" description="Helical" evidence="9">
    <location>
        <begin position="28"/>
        <end position="47"/>
    </location>
</feature>
<comment type="catalytic activity">
    <reaction evidence="1">
        <text>ATP + protein L-histidine = ADP + protein N-phospho-L-histidine.</text>
        <dbReference type="EC" id="2.7.13.3"/>
    </reaction>
</comment>
<evidence type="ECO:0000313" key="11">
    <source>
        <dbReference type="EMBL" id="WZW98433.1"/>
    </source>
</evidence>
<organism evidence="11 12">
    <name type="scientific">Propioniciclava soli</name>
    <dbReference type="NCBI Taxonomy" id="2775081"/>
    <lineage>
        <taxon>Bacteria</taxon>
        <taxon>Bacillati</taxon>
        <taxon>Actinomycetota</taxon>
        <taxon>Actinomycetes</taxon>
        <taxon>Propionibacteriales</taxon>
        <taxon>Propionibacteriaceae</taxon>
        <taxon>Propioniciclava</taxon>
    </lineage>
</organism>
<keyword evidence="8" id="KW-0902">Two-component regulatory system</keyword>
<keyword evidence="6 11" id="KW-0418">Kinase</keyword>
<dbReference type="Gene3D" id="1.20.5.1930">
    <property type="match status" value="1"/>
</dbReference>
<dbReference type="RefSeq" id="WP_342372471.1">
    <property type="nucleotide sequence ID" value="NZ_CP115965.1"/>
</dbReference>
<feature type="transmembrane region" description="Helical" evidence="9">
    <location>
        <begin position="90"/>
        <end position="115"/>
    </location>
</feature>
<evidence type="ECO:0000256" key="9">
    <source>
        <dbReference type="SAM" id="Phobius"/>
    </source>
</evidence>
<name>A0ABZ3C6Y5_9ACTN</name>
<protein>
    <recommendedName>
        <fullName evidence="2">histidine kinase</fullName>
        <ecNumber evidence="2">2.7.13.3</ecNumber>
    </recommendedName>
</protein>
<keyword evidence="3" id="KW-0597">Phosphoprotein</keyword>
<sequence length="400" mass="42766">MSALSMNTSEATAFALVRRLRSLATTDLVRVLLAAVILFLLIDLVRLSVTSPTEFETRALVTTMDVTAYVAIICALWRPRLGLALAAAPLATALFWPSTSMDAVLLTVVTALAVLQLARRPALLVSAGLAGYVALRVAVVPGAEPRLFTLLVLGLSLAVGLVAGWVGHVVRERGERTERSAFRMATENARIRADERRALSADLHDVVVHHLSTASLHLMAAHGSGEPAVLRRALTAVERSNAAALSELRLLVRVLRDDPATGASGTEIRELAERESPTQAGADGQLLLIRAGFEPAVRVPAAADGLDMTVQRTLARLINETVRNQQRHALPGSRCTIEVQVSDHQVSFHGRNPRAADAPADPAWGWGLRGVRERISLTGGTFSAGPVGEEWIVAATIPHE</sequence>
<evidence type="ECO:0000256" key="8">
    <source>
        <dbReference type="ARBA" id="ARBA00023012"/>
    </source>
</evidence>
<dbReference type="PANTHER" id="PTHR24421">
    <property type="entry name" value="NITRATE/NITRITE SENSOR PROTEIN NARX-RELATED"/>
    <property type="match status" value="1"/>
</dbReference>
<dbReference type="Pfam" id="PF07730">
    <property type="entry name" value="HisKA_3"/>
    <property type="match status" value="1"/>
</dbReference>
<evidence type="ECO:0000256" key="1">
    <source>
        <dbReference type="ARBA" id="ARBA00000085"/>
    </source>
</evidence>
<keyword evidence="9" id="KW-1133">Transmembrane helix</keyword>
<accession>A0ABZ3C6Y5</accession>
<evidence type="ECO:0000256" key="6">
    <source>
        <dbReference type="ARBA" id="ARBA00022777"/>
    </source>
</evidence>
<evidence type="ECO:0000259" key="10">
    <source>
        <dbReference type="Pfam" id="PF07730"/>
    </source>
</evidence>
<dbReference type="EMBL" id="CP115965">
    <property type="protein sequence ID" value="WZW98433.1"/>
    <property type="molecule type" value="Genomic_DNA"/>
</dbReference>
<dbReference type="InterPro" id="IPR036890">
    <property type="entry name" value="HATPase_C_sf"/>
</dbReference>
<evidence type="ECO:0000256" key="7">
    <source>
        <dbReference type="ARBA" id="ARBA00022840"/>
    </source>
</evidence>